<keyword evidence="1" id="KW-1133">Transmembrane helix</keyword>
<accession>A0A811UGE1</accession>
<keyword evidence="3" id="KW-1185">Reference proteome</keyword>
<dbReference type="AlphaFoldDB" id="A0A811UGE1"/>
<evidence type="ECO:0000313" key="2">
    <source>
        <dbReference type="EMBL" id="CAD6997408.1"/>
    </source>
</evidence>
<sequence>MSFFGDEMDYEFIVWWSILLGVMALLIFVYWYWCIWRKNEVIRRVIRNARTQCDENEGVFNELLCE</sequence>
<protein>
    <submittedName>
        <fullName evidence="2">(Mediterranean fruit fly) hypothetical protein</fullName>
    </submittedName>
</protein>
<organism evidence="2 3">
    <name type="scientific">Ceratitis capitata</name>
    <name type="common">Mediterranean fruit fly</name>
    <name type="synonym">Tephritis capitata</name>
    <dbReference type="NCBI Taxonomy" id="7213"/>
    <lineage>
        <taxon>Eukaryota</taxon>
        <taxon>Metazoa</taxon>
        <taxon>Ecdysozoa</taxon>
        <taxon>Arthropoda</taxon>
        <taxon>Hexapoda</taxon>
        <taxon>Insecta</taxon>
        <taxon>Pterygota</taxon>
        <taxon>Neoptera</taxon>
        <taxon>Endopterygota</taxon>
        <taxon>Diptera</taxon>
        <taxon>Brachycera</taxon>
        <taxon>Muscomorpha</taxon>
        <taxon>Tephritoidea</taxon>
        <taxon>Tephritidae</taxon>
        <taxon>Ceratitis</taxon>
        <taxon>Ceratitis</taxon>
    </lineage>
</organism>
<name>A0A811UGE1_CERCA</name>
<reference evidence="2" key="1">
    <citation type="submission" date="2020-11" db="EMBL/GenBank/DDBJ databases">
        <authorList>
            <person name="Whitehead M."/>
        </authorList>
    </citation>
    <scope>NUCLEOTIDE SEQUENCE</scope>
    <source>
        <strain evidence="2">EGII</strain>
    </source>
</reference>
<keyword evidence="1" id="KW-0812">Transmembrane</keyword>
<comment type="caution">
    <text evidence="2">The sequence shown here is derived from an EMBL/GenBank/DDBJ whole genome shotgun (WGS) entry which is preliminary data.</text>
</comment>
<dbReference type="EMBL" id="CAJHJT010000012">
    <property type="protein sequence ID" value="CAD6997408.1"/>
    <property type="molecule type" value="Genomic_DNA"/>
</dbReference>
<gene>
    <name evidence="2" type="ORF">CCAP1982_LOCUS6049</name>
</gene>
<keyword evidence="1" id="KW-0472">Membrane</keyword>
<dbReference type="Proteomes" id="UP000606786">
    <property type="component" value="Unassembled WGS sequence"/>
</dbReference>
<proteinExistence type="predicted"/>
<evidence type="ECO:0000256" key="1">
    <source>
        <dbReference type="SAM" id="Phobius"/>
    </source>
</evidence>
<feature type="transmembrane region" description="Helical" evidence="1">
    <location>
        <begin position="12"/>
        <end position="33"/>
    </location>
</feature>
<evidence type="ECO:0000313" key="3">
    <source>
        <dbReference type="Proteomes" id="UP000606786"/>
    </source>
</evidence>